<gene>
    <name evidence="2" type="ORF">CGI_10004393</name>
    <name evidence="3" type="ORF">CGI_10021799</name>
</gene>
<feature type="compositionally biased region" description="Polar residues" evidence="1">
    <location>
        <begin position="150"/>
        <end position="160"/>
    </location>
</feature>
<dbReference type="AlphaFoldDB" id="K1PHZ3"/>
<dbReference type="EMBL" id="JH815665">
    <property type="protein sequence ID" value="EKC21188.1"/>
    <property type="molecule type" value="Genomic_DNA"/>
</dbReference>
<feature type="compositionally biased region" description="Low complexity" evidence="1">
    <location>
        <begin position="270"/>
        <end position="285"/>
    </location>
</feature>
<feature type="compositionally biased region" description="Basic and acidic residues" evidence="1">
    <location>
        <begin position="189"/>
        <end position="204"/>
    </location>
</feature>
<accession>K1PHZ3</accession>
<sequence>MSAAHAKKRMFARGRVKYGPDDAQSKYSQPKSLPSSMSEVQRASTTTDKKGPRSEYDFPDSPDDDPVVKGSYMALSSTTRSPRRGIVDSSDSRTERGGDSQVQSSDSRFGMDHSEAQSSEAQSYMRPDQNIDSRFMRRSSKHDTSEVDESSNVSHPSIDSTHSDRMIIDESGGAIDSSSVADVTSASPQRDRSKSSRSSKDSENSPRSSTDVQDGGERIAQSRTPDSAIGSFTHRSRSPRVGESHFPLLDTTTHPHSSSEMPTSASNIPTSTSSASMPSPYSGAGQQVGSSDGDHGFQQRGHEPTLLLSAQYETLSDDD</sequence>
<feature type="compositionally biased region" description="Basic residues" evidence="1">
    <location>
        <begin position="1"/>
        <end position="16"/>
    </location>
</feature>
<feature type="region of interest" description="Disordered" evidence="1">
    <location>
        <begin position="1"/>
        <end position="319"/>
    </location>
</feature>
<evidence type="ECO:0000313" key="2">
    <source>
        <dbReference type="EMBL" id="EKC21188.1"/>
    </source>
</evidence>
<feature type="compositionally biased region" description="Polar residues" evidence="1">
    <location>
        <begin position="250"/>
        <end position="269"/>
    </location>
</feature>
<feature type="compositionally biased region" description="Low complexity" evidence="1">
    <location>
        <begin position="176"/>
        <end position="188"/>
    </location>
</feature>
<dbReference type="HOGENOM" id="CLU_872248_0_0_1"/>
<organism evidence="2">
    <name type="scientific">Magallana gigas</name>
    <name type="common">Pacific oyster</name>
    <name type="synonym">Crassostrea gigas</name>
    <dbReference type="NCBI Taxonomy" id="29159"/>
    <lineage>
        <taxon>Eukaryota</taxon>
        <taxon>Metazoa</taxon>
        <taxon>Spiralia</taxon>
        <taxon>Lophotrochozoa</taxon>
        <taxon>Mollusca</taxon>
        <taxon>Bivalvia</taxon>
        <taxon>Autobranchia</taxon>
        <taxon>Pteriomorphia</taxon>
        <taxon>Ostreida</taxon>
        <taxon>Ostreoidea</taxon>
        <taxon>Ostreidae</taxon>
        <taxon>Magallana</taxon>
    </lineage>
</organism>
<proteinExistence type="predicted"/>
<name>K1PHZ3_MAGGI</name>
<evidence type="ECO:0000313" key="3">
    <source>
        <dbReference type="EMBL" id="EKC38359.1"/>
    </source>
</evidence>
<feature type="compositionally biased region" description="Polar residues" evidence="1">
    <location>
        <begin position="25"/>
        <end position="46"/>
    </location>
</feature>
<feature type="compositionally biased region" description="Basic and acidic residues" evidence="1">
    <location>
        <begin position="47"/>
        <end position="56"/>
    </location>
</feature>
<feature type="compositionally biased region" description="Basic and acidic residues" evidence="1">
    <location>
        <begin position="129"/>
        <end position="145"/>
    </location>
</feature>
<protein>
    <submittedName>
        <fullName evidence="2">Uncharacterized protein</fullName>
    </submittedName>
</protein>
<reference evidence="2" key="1">
    <citation type="journal article" date="2012" name="Nature">
        <title>The oyster genome reveals stress adaptation and complexity of shell formation.</title>
        <authorList>
            <person name="Zhang G."/>
            <person name="Fang X."/>
            <person name="Guo X."/>
            <person name="Li L."/>
            <person name="Luo R."/>
            <person name="Xu F."/>
            <person name="Yang P."/>
            <person name="Zhang L."/>
            <person name="Wang X."/>
            <person name="Qi H."/>
            <person name="Xiong Z."/>
            <person name="Que H."/>
            <person name="Xie Y."/>
            <person name="Holland P.W."/>
            <person name="Paps J."/>
            <person name="Zhu Y."/>
            <person name="Wu F."/>
            <person name="Chen Y."/>
            <person name="Wang J."/>
            <person name="Peng C."/>
            <person name="Meng J."/>
            <person name="Yang L."/>
            <person name="Liu J."/>
            <person name="Wen B."/>
            <person name="Zhang N."/>
            <person name="Huang Z."/>
            <person name="Zhu Q."/>
            <person name="Feng Y."/>
            <person name="Mount A."/>
            <person name="Hedgecock D."/>
            <person name="Xu Z."/>
            <person name="Liu Y."/>
            <person name="Domazet-Loso T."/>
            <person name="Du Y."/>
            <person name="Sun X."/>
            <person name="Zhang S."/>
            <person name="Liu B."/>
            <person name="Cheng P."/>
            <person name="Jiang X."/>
            <person name="Li J."/>
            <person name="Fan D."/>
            <person name="Wang W."/>
            <person name="Fu W."/>
            <person name="Wang T."/>
            <person name="Wang B."/>
            <person name="Zhang J."/>
            <person name="Peng Z."/>
            <person name="Li Y."/>
            <person name="Li N."/>
            <person name="Wang J."/>
            <person name="Chen M."/>
            <person name="He Y."/>
            <person name="Tan F."/>
            <person name="Song X."/>
            <person name="Zheng Q."/>
            <person name="Huang R."/>
            <person name="Yang H."/>
            <person name="Du X."/>
            <person name="Chen L."/>
            <person name="Yang M."/>
            <person name="Gaffney P.M."/>
            <person name="Wang S."/>
            <person name="Luo L."/>
            <person name="She Z."/>
            <person name="Ming Y."/>
            <person name="Huang W."/>
            <person name="Zhang S."/>
            <person name="Huang B."/>
            <person name="Zhang Y."/>
            <person name="Qu T."/>
            <person name="Ni P."/>
            <person name="Miao G."/>
            <person name="Wang J."/>
            <person name="Wang Q."/>
            <person name="Steinberg C.E."/>
            <person name="Wang H."/>
            <person name="Li N."/>
            <person name="Qian L."/>
            <person name="Zhang G."/>
            <person name="Li Y."/>
            <person name="Yang H."/>
            <person name="Liu X."/>
            <person name="Wang J."/>
            <person name="Yin Y."/>
            <person name="Wang J."/>
        </authorList>
    </citation>
    <scope>NUCLEOTIDE SEQUENCE [LARGE SCALE GENOMIC DNA]</scope>
    <source>
        <strain evidence="2">05x7-T-G4-1.051#20</strain>
    </source>
</reference>
<evidence type="ECO:0000256" key="1">
    <source>
        <dbReference type="SAM" id="MobiDB-lite"/>
    </source>
</evidence>
<dbReference type="EMBL" id="JH818278">
    <property type="protein sequence ID" value="EKC38359.1"/>
    <property type="molecule type" value="Genomic_DNA"/>
</dbReference>
<feature type="compositionally biased region" description="Basic and acidic residues" evidence="1">
    <location>
        <begin position="292"/>
        <end position="303"/>
    </location>
</feature>